<reference evidence="1" key="2">
    <citation type="submission" date="2021-04" db="EMBL/GenBank/DDBJ databases">
        <authorList>
            <person name="Gilroy R."/>
        </authorList>
    </citation>
    <scope>NUCLEOTIDE SEQUENCE</scope>
    <source>
        <strain evidence="1">ChiGjej6B6-1540</strain>
    </source>
</reference>
<dbReference type="InterPro" id="IPR010254">
    <property type="entry name" value="B12-dep_deHydtase_bsu"/>
</dbReference>
<dbReference type="InterPro" id="IPR025541">
    <property type="entry name" value="Ppandiol/glycerol_DHydtase_msu"/>
</dbReference>
<dbReference type="NCBIfam" id="NF011616">
    <property type="entry name" value="PRK15042.1"/>
    <property type="match status" value="1"/>
</dbReference>
<dbReference type="Pfam" id="PF02288">
    <property type="entry name" value="Dehydratase_MU"/>
    <property type="match status" value="1"/>
</dbReference>
<dbReference type="Gene3D" id="3.40.50.10150">
    <property type="entry name" value="B12-dependent dehydatase associated subunit"/>
    <property type="match status" value="1"/>
</dbReference>
<dbReference type="EMBL" id="DXGA01000139">
    <property type="protein sequence ID" value="HIW94188.1"/>
    <property type="molecule type" value="Genomic_DNA"/>
</dbReference>
<evidence type="ECO:0000313" key="1">
    <source>
        <dbReference type="EMBL" id="HIW94188.1"/>
    </source>
</evidence>
<sequence>MTFDANMLRSVIEEVMKEMNLDEAVAAPQAAPAAVTATIPETSKLTLTETGEAQKGSAPDEVVIGLAPAFGTKQTKTIIDLPHDKVLREIIAGIEEEGMKWRIIKVYRTSDVSFIAHDAAEYSGSGIGIGIQSKGTTVIHQKDLPPLSNLELFSQAPLIDLDTYRKIGKNAAKYAKGEAPTPVPTKNDQMARPTYQALSALLHIKETELVDNNKRPQAVTVSFQ</sequence>
<evidence type="ECO:0000313" key="2">
    <source>
        <dbReference type="Proteomes" id="UP000824192"/>
    </source>
</evidence>
<dbReference type="AlphaFoldDB" id="A0A9D1RU04"/>
<comment type="caution">
    <text evidence="1">The sequence shown here is derived from an EMBL/GenBank/DDBJ whole genome shotgun (WGS) entry which is preliminary data.</text>
</comment>
<dbReference type="PIRSF" id="PIRSF018506">
    <property type="entry name" value="Prpndl_dhdrts_md"/>
    <property type="match status" value="1"/>
</dbReference>
<protein>
    <submittedName>
        <fullName evidence="1">Propanediol/glycerol family dehydratase medium subunit</fullName>
    </submittedName>
</protein>
<gene>
    <name evidence="1" type="ORF">H9868_06555</name>
</gene>
<organism evidence="1 2">
    <name type="scientific">Candidatus Flavonifractor merdipullorum</name>
    <dbReference type="NCBI Taxonomy" id="2838590"/>
    <lineage>
        <taxon>Bacteria</taxon>
        <taxon>Bacillati</taxon>
        <taxon>Bacillota</taxon>
        <taxon>Clostridia</taxon>
        <taxon>Eubacteriales</taxon>
        <taxon>Oscillospiraceae</taxon>
        <taxon>Flavonifractor</taxon>
    </lineage>
</organism>
<accession>A0A9D1RU04</accession>
<proteinExistence type="predicted"/>
<dbReference type="Proteomes" id="UP000824192">
    <property type="component" value="Unassembled WGS sequence"/>
</dbReference>
<reference evidence="1" key="1">
    <citation type="journal article" date="2021" name="PeerJ">
        <title>Extensive microbial diversity within the chicken gut microbiome revealed by metagenomics and culture.</title>
        <authorList>
            <person name="Gilroy R."/>
            <person name="Ravi A."/>
            <person name="Getino M."/>
            <person name="Pursley I."/>
            <person name="Horton D.L."/>
            <person name="Alikhan N.F."/>
            <person name="Baker D."/>
            <person name="Gharbi K."/>
            <person name="Hall N."/>
            <person name="Watson M."/>
            <person name="Adriaenssens E.M."/>
            <person name="Foster-Nyarko E."/>
            <person name="Jarju S."/>
            <person name="Secka A."/>
            <person name="Antonio M."/>
            <person name="Oren A."/>
            <person name="Chaudhuri R.R."/>
            <person name="La Ragione R."/>
            <person name="Hildebrand F."/>
            <person name="Pallen M.J."/>
        </authorList>
    </citation>
    <scope>NUCLEOTIDE SEQUENCE</scope>
    <source>
        <strain evidence="1">ChiGjej6B6-1540</strain>
    </source>
</reference>
<dbReference type="InterPro" id="IPR003208">
    <property type="entry name" value="Dehydtase/Dehydtase_re"/>
</dbReference>
<name>A0A9D1RU04_9FIRM</name>
<dbReference type="SUPFAM" id="SSF52968">
    <property type="entry name" value="B12-dependent dehydatase associated subunit"/>
    <property type="match status" value="1"/>
</dbReference>